<dbReference type="InterPro" id="IPR014131">
    <property type="entry name" value="Chlamydia_phage_Vp3"/>
</dbReference>
<dbReference type="EMBL" id="PP511840">
    <property type="protein sequence ID" value="XCD07997.1"/>
    <property type="molecule type" value="Genomic_DNA"/>
</dbReference>
<evidence type="ECO:0000256" key="1">
    <source>
        <dbReference type="SAM" id="MobiDB-lite"/>
    </source>
</evidence>
<dbReference type="Pfam" id="PF09675">
    <property type="entry name" value="Chlamy_scaf"/>
    <property type="match status" value="1"/>
</dbReference>
<reference evidence="2" key="1">
    <citation type="submission" date="2024-03" db="EMBL/GenBank/DDBJ databases">
        <title>Diverse circular DNA viruses in blood, oral, and fecal samples of captive lemurs.</title>
        <authorList>
            <person name="Paietta E.N."/>
            <person name="Kraberger S."/>
            <person name="Lund M.C."/>
            <person name="Custer J.M."/>
            <person name="Vargas K.M."/>
            <person name="Ehmke E.E."/>
            <person name="Yoder A.D."/>
            <person name="Varsani A."/>
        </authorList>
    </citation>
    <scope>NUCLEOTIDE SEQUENCE</scope>
    <source>
        <strain evidence="2">Duke_28FS_110</strain>
    </source>
</reference>
<name>A0AAU8B9Q8_9VIRU</name>
<feature type="region of interest" description="Disordered" evidence="1">
    <location>
        <begin position="146"/>
        <end position="166"/>
    </location>
</feature>
<accession>A0AAU8B9Q8</accession>
<organism evidence="2">
    <name type="scientific">Dulem virus 106</name>
    <dbReference type="NCBI Taxonomy" id="3145583"/>
    <lineage>
        <taxon>Viruses</taxon>
        <taxon>Monodnaviria</taxon>
        <taxon>Sangervirae</taxon>
        <taxon>Phixviricota</taxon>
        <taxon>Malgrandaviricetes</taxon>
        <taxon>Petitvirales</taxon>
        <taxon>Microviridae</taxon>
        <taxon>Microvirus</taxon>
    </lineage>
</organism>
<evidence type="ECO:0000313" key="2">
    <source>
        <dbReference type="EMBL" id="XCD07997.1"/>
    </source>
</evidence>
<protein>
    <submittedName>
        <fullName evidence="2">Internal scaffolding protein</fullName>
    </submittedName>
</protein>
<sequence>MLSFKTQFDEHDRKPANIGSPDKVLYQARVDENGVLDLVESGREDLYGFIQSHKDSVDIHVILKRYMDGDTSVMSRAQGVFADITDAPKSYAELLNAVIAGEQYFAQLPLDIRAKFDHSFHKWMSTMDKPEFAELMGFAAPAHSLNNTATSEQSSAQGAPSSADSQ</sequence>
<proteinExistence type="predicted"/>